<sequence length="462" mass="51452">MLSVPGGRSHVLGNAQAVIMEVIDDGVATAYLLRPNLLDGCVYPPVPTLPNTDSQYRKKASRGEQCTGTANLPLGGRRCDLSQTHPAGQRLVECADWACTVFPELGSVAHTATKVLFSVLQLRMMEVHVCPLVVHPLKRRFRESQLGISPRTPFTTANRSATLHIPRGEESPDVEIPGATPEEVHGNAFDPISSGTSEDITDAEYVVDHKSRMRRSRPPHFFRRTADPPQGARYDGNTARLARRSDDTLGVRINVARIAPSLLDFGRAENLTQFRPILVKKPSRNTEIVYGWKEHLKISPVIPIKFSYDRAKRCREHKINIKASERVNVTVRFLPPKRIGFDSRRGRSRILACTNRVDAAGRRVFSGISCFPGPFILALLHTHLASRATALKTSLSKTTRISPLQSDAALASSVKTRRERELSMYAYTISSSSFFGQKVVNPGFLVKLWFISRQHVRLHDLI</sequence>
<gene>
    <name evidence="2" type="ORF">PR048_000585</name>
</gene>
<protein>
    <submittedName>
        <fullName evidence="2">Uncharacterized protein</fullName>
    </submittedName>
</protein>
<evidence type="ECO:0000256" key="1">
    <source>
        <dbReference type="SAM" id="MobiDB-lite"/>
    </source>
</evidence>
<organism evidence="2 3">
    <name type="scientific">Dryococelus australis</name>
    <dbReference type="NCBI Taxonomy" id="614101"/>
    <lineage>
        <taxon>Eukaryota</taxon>
        <taxon>Metazoa</taxon>
        <taxon>Ecdysozoa</taxon>
        <taxon>Arthropoda</taxon>
        <taxon>Hexapoda</taxon>
        <taxon>Insecta</taxon>
        <taxon>Pterygota</taxon>
        <taxon>Neoptera</taxon>
        <taxon>Polyneoptera</taxon>
        <taxon>Phasmatodea</taxon>
        <taxon>Verophasmatodea</taxon>
        <taxon>Anareolatae</taxon>
        <taxon>Phasmatidae</taxon>
        <taxon>Eurycanthinae</taxon>
        <taxon>Dryococelus</taxon>
    </lineage>
</organism>
<keyword evidence="3" id="KW-1185">Reference proteome</keyword>
<dbReference type="EMBL" id="JARBHB010000001">
    <property type="protein sequence ID" value="KAJ8895260.1"/>
    <property type="molecule type" value="Genomic_DNA"/>
</dbReference>
<dbReference type="Proteomes" id="UP001159363">
    <property type="component" value="Chromosome 1"/>
</dbReference>
<proteinExistence type="predicted"/>
<evidence type="ECO:0000313" key="3">
    <source>
        <dbReference type="Proteomes" id="UP001159363"/>
    </source>
</evidence>
<evidence type="ECO:0000313" key="2">
    <source>
        <dbReference type="EMBL" id="KAJ8895260.1"/>
    </source>
</evidence>
<reference evidence="2 3" key="1">
    <citation type="submission" date="2023-02" db="EMBL/GenBank/DDBJ databases">
        <title>LHISI_Scaffold_Assembly.</title>
        <authorList>
            <person name="Stuart O.P."/>
            <person name="Cleave R."/>
            <person name="Magrath M.J.L."/>
            <person name="Mikheyev A.S."/>
        </authorList>
    </citation>
    <scope>NUCLEOTIDE SEQUENCE [LARGE SCALE GENOMIC DNA]</scope>
    <source>
        <strain evidence="2">Daus_M_001</strain>
        <tissue evidence="2">Leg muscle</tissue>
    </source>
</reference>
<comment type="caution">
    <text evidence="2">The sequence shown here is derived from an EMBL/GenBank/DDBJ whole genome shotgun (WGS) entry which is preliminary data.</text>
</comment>
<feature type="region of interest" description="Disordered" evidence="1">
    <location>
        <begin position="168"/>
        <end position="193"/>
    </location>
</feature>
<name>A0ABQ9IF21_9NEOP</name>
<accession>A0ABQ9IF21</accession>